<name>A0A1A9KE03_9PSED</name>
<dbReference type="Gene3D" id="3.30.559.10">
    <property type="entry name" value="Chloramphenicol acetyltransferase-like domain"/>
    <property type="match status" value="7"/>
</dbReference>
<gene>
    <name evidence="8" type="ORF">A9C11_15855</name>
</gene>
<dbReference type="FunFam" id="3.30.559.10:FF:000012">
    <property type="entry name" value="Non-ribosomal peptide synthetase"/>
    <property type="match status" value="3"/>
</dbReference>
<evidence type="ECO:0000256" key="6">
    <source>
        <dbReference type="SAM" id="MobiDB-lite"/>
    </source>
</evidence>
<dbReference type="FunFam" id="3.30.559.30:FF:000001">
    <property type="entry name" value="Non-ribosomal peptide synthetase"/>
    <property type="match status" value="1"/>
</dbReference>
<feature type="domain" description="Carrier" evidence="7">
    <location>
        <begin position="3538"/>
        <end position="3612"/>
    </location>
</feature>
<dbReference type="FunFam" id="3.40.50.980:FF:000001">
    <property type="entry name" value="Non-ribosomal peptide synthetase"/>
    <property type="match status" value="5"/>
</dbReference>
<evidence type="ECO:0000256" key="1">
    <source>
        <dbReference type="ARBA" id="ARBA00001957"/>
    </source>
</evidence>
<evidence type="ECO:0000256" key="5">
    <source>
        <dbReference type="ARBA" id="ARBA00022598"/>
    </source>
</evidence>
<dbReference type="InterPro" id="IPR020806">
    <property type="entry name" value="PKS_PP-bd"/>
</dbReference>
<dbReference type="Pfam" id="PF00501">
    <property type="entry name" value="AMP-binding"/>
    <property type="match status" value="5"/>
</dbReference>
<dbReference type="InterPro" id="IPR010071">
    <property type="entry name" value="AA_adenyl_dom"/>
</dbReference>
<dbReference type="InterPro" id="IPR036736">
    <property type="entry name" value="ACP-like_sf"/>
</dbReference>
<dbReference type="FunFam" id="3.40.50.12780:FF:000012">
    <property type="entry name" value="Non-ribosomal peptide synthetase"/>
    <property type="match status" value="5"/>
</dbReference>
<dbReference type="PROSITE" id="PS50075">
    <property type="entry name" value="CARRIER"/>
    <property type="match status" value="5"/>
</dbReference>
<dbReference type="Pfam" id="PF13193">
    <property type="entry name" value="AMP-binding_C"/>
    <property type="match status" value="5"/>
</dbReference>
<evidence type="ECO:0000313" key="8">
    <source>
        <dbReference type="EMBL" id="ANI15360.1"/>
    </source>
</evidence>
<feature type="domain" description="Carrier" evidence="7">
    <location>
        <begin position="5043"/>
        <end position="5118"/>
    </location>
</feature>
<dbReference type="InterPro" id="IPR010060">
    <property type="entry name" value="NRPS_synth"/>
</dbReference>
<dbReference type="PROSITE" id="PS00455">
    <property type="entry name" value="AMP_BINDING"/>
    <property type="match status" value="5"/>
</dbReference>
<dbReference type="InterPro" id="IPR020845">
    <property type="entry name" value="AMP-binding_CS"/>
</dbReference>
<dbReference type="InterPro" id="IPR006162">
    <property type="entry name" value="Ppantetheine_attach_site"/>
</dbReference>
<dbReference type="CDD" id="cd19534">
    <property type="entry name" value="E_NRPS"/>
    <property type="match status" value="2"/>
</dbReference>
<dbReference type="InterPro" id="IPR029058">
    <property type="entry name" value="AB_hydrolase_fold"/>
</dbReference>
<feature type="domain" description="Carrier" evidence="7">
    <location>
        <begin position="2493"/>
        <end position="2568"/>
    </location>
</feature>
<dbReference type="PANTHER" id="PTHR45398">
    <property type="match status" value="1"/>
</dbReference>
<dbReference type="InterPro" id="IPR000873">
    <property type="entry name" value="AMP-dep_synth/lig_dom"/>
</dbReference>
<dbReference type="PROSITE" id="PS00012">
    <property type="entry name" value="PHOSPHOPANTETHEINE"/>
    <property type="match status" value="4"/>
</dbReference>
<keyword evidence="3" id="KW-0596">Phosphopantetheine</keyword>
<dbReference type="FunFam" id="2.30.38.10:FF:000001">
    <property type="entry name" value="Non-ribosomal peptide synthetase PvdI"/>
    <property type="match status" value="3"/>
</dbReference>
<evidence type="ECO:0000256" key="2">
    <source>
        <dbReference type="ARBA" id="ARBA00006432"/>
    </source>
</evidence>
<dbReference type="GO" id="GO:0043041">
    <property type="term" value="P:amino acid activation for nonribosomal peptide biosynthetic process"/>
    <property type="evidence" value="ECO:0007669"/>
    <property type="project" value="UniProtKB-ARBA"/>
</dbReference>
<dbReference type="Gene3D" id="3.30.559.30">
    <property type="entry name" value="Nonribosomal peptide synthetase, condensation domain"/>
    <property type="match status" value="7"/>
</dbReference>
<evidence type="ECO:0000259" key="7">
    <source>
        <dbReference type="PROSITE" id="PS50075"/>
    </source>
</evidence>
<dbReference type="FunFam" id="3.40.50.980:FF:000002">
    <property type="entry name" value="Enterobactin synthetase component F"/>
    <property type="match status" value="3"/>
</dbReference>
<dbReference type="PANTHER" id="PTHR45398:SF1">
    <property type="entry name" value="ENZYME, PUTATIVE (JCVI)-RELATED"/>
    <property type="match status" value="1"/>
</dbReference>
<dbReference type="NCBIfam" id="TIGR01720">
    <property type="entry name" value="NRPS-para261"/>
    <property type="match status" value="2"/>
</dbReference>
<organism evidence="8 9">
    <name type="scientific">Pseudomonas citronellolis</name>
    <dbReference type="NCBI Taxonomy" id="53408"/>
    <lineage>
        <taxon>Bacteria</taxon>
        <taxon>Pseudomonadati</taxon>
        <taxon>Pseudomonadota</taxon>
        <taxon>Gammaproteobacteria</taxon>
        <taxon>Pseudomonadales</taxon>
        <taxon>Pseudomonadaceae</taxon>
        <taxon>Pseudomonas</taxon>
    </lineage>
</organism>
<dbReference type="NCBIfam" id="NF003417">
    <property type="entry name" value="PRK04813.1"/>
    <property type="match status" value="5"/>
</dbReference>
<dbReference type="SUPFAM" id="SSF47336">
    <property type="entry name" value="ACP-like"/>
    <property type="match status" value="5"/>
</dbReference>
<dbReference type="GO" id="GO:0044550">
    <property type="term" value="P:secondary metabolite biosynthetic process"/>
    <property type="evidence" value="ECO:0007669"/>
    <property type="project" value="UniProtKB-ARBA"/>
</dbReference>
<dbReference type="InterPro" id="IPR001242">
    <property type="entry name" value="Condensation_dom"/>
</dbReference>
<dbReference type="RefSeq" id="WP_064583199.1">
    <property type="nucleotide sequence ID" value="NZ_CP015878.1"/>
</dbReference>
<dbReference type="Pfam" id="PF00550">
    <property type="entry name" value="PP-binding"/>
    <property type="match status" value="5"/>
</dbReference>
<feature type="domain" description="Carrier" evidence="7">
    <location>
        <begin position="6107"/>
        <end position="6181"/>
    </location>
</feature>
<dbReference type="Gene3D" id="2.30.38.10">
    <property type="entry name" value="Luciferase, Domain 3"/>
    <property type="match status" value="5"/>
</dbReference>
<dbReference type="CDD" id="cd19531">
    <property type="entry name" value="LCL_NRPS-like"/>
    <property type="match status" value="3"/>
</dbReference>
<sequence>MNAEQSLKLARRFIELPLEKRRMFLDSLAAEGVDFSLFPIPAGVESVERKRPSYAQQRMWLLWQLDPHSGAYNLPGAVRLQGALDRQALERAFASLVERHETLRSVFVADADGTPLLAPMPGELQVAYEDFNALAADEREARVREEAQRESLQSFDLGRGPLLRVRLIRLSEQEHVLLLTLHHIVSDGWSMNLLIEEFGRFYSAYAEGREAQLSALPVQYADYALWQRSWLEAGEQERQLDYWRKQLGEHHPVLELPADHPRPAQASYRGARYEFAVEPALAEALRAAARQQGLTLFMLLLGGFDVLLQRYSGEGDLRVGVPIANRNRAEVEGLIGLFVNTQVLRAVFDAQTPVQGLLAQVRDSVLGAQAHQDLPFERLLDAFQVERSLSHSPLFQVMYNHQPQVADIEALDDVAGLRLSRLDWQSRTTQFDLSLDTYEKGGRLYAALTYATDLFEAATIERMARHWQNLLRAMIDDPQCTVGELPMLDAGERELILQQWNATATEYPLQRGVHQLFEEQAERYPDAPALAFGEQRLSYAELNRRANQLAHLLKAHGVGPDCLVGIAVERSIEMVIGLMAILKAGGAYVPLDPEYPAERLAYMLEDSGVKLLLSQSHLDLPLAEGVQRIDLDQDGDWLEGYSDTNPDVVLDGENLAYVIYTSGSTGKPKGAGNRHRALTNRLCWMQEAYGLDASDTVLQKTPFSFDVSVWEFFWPLMTGARLVVAAPGDHRDPAKLVELINREGVTTLHFVPSMLQAFLQDAAVTSCSSLKRIICSGEALPVDAQQQVFAKLQQAGLYNLYGPTEAAIDVTHWTCVKEGKDAVPIGQPIANLGCHILDGNLEPVPVGVLGELYLAGEGLARGYHQRPSLTAERFVASPFVPGERMYRTGDLARYRADGVIEYAGRIDHQVKLRGLRIELGEIEARLLEHESVREAAVLAVDGKQLVGYVVLDAEQDDWREILAAHLAASLPEYMVPAQWLALEGMPLSPNGKLDRKALPKPDATVVQTDYVAPRNEVEQRLAAIWQDLLGIPQVGLDDNFFALGGDSIIAIQVVSRARQAGLQLSPRDLFQHQSVRGLAQVAQPLTATPVEQAPAHGEAELAPVQHWFFEQAIPERQHWNQSLLLQARQPLDGERLERALLRLLAHHDALRLRFREEDGVWHQAYAEQAESPLWRRQATSPEALAALCEEAQRSLDLQQGPLLRALLVDLADGGQRLLLAIHHLVVDGVSWRILLEDLQHLYAQPDAELPPRSSAYQAWTRQLQEQAQQRQGELAYWQAQLADAPRALPCDNPQGALENRHERKLALTLDAERTRQLLQEAPAAYRTQVNDLLLTALARVICRWSGEASVLVQLEGHGREDLGGGLDLSRSVGWFTSLFPLRLAPAADLGASIKAIKEQLRGVPDKGVGYGLLRYLAGAESAQALAALPQPRITFNYLGQFDRQFDENALLVPATESAGQAQDPRAPLANWLSIEGQVYGGELNLSWAFSQEMFAAASVQRLVDDYARELQALIDHCRDPRHAGATPSDFPLAGLDQAQLDALPLDLASVQDLYPLSPMQQGMLFHSLHGQAGDYVNQLRMDIGGLDLARFRAAWQAALDAHDSLRSAFLWADGWAQPLQAVLGHLELDLRLAPAGSDPQALAEAERAAGFDLARAPLQRLLLVPLADGGLHLVYTYHHILMDGWSNARLLAEVLQRYAGQAPEVAPGRYRDYIAWLQQRDLGAAEAFWREQLAALPAPTRLGGREHAQATGQGEHLHELDAATTQRLTAFAQAQRVTLNTLVQAAWSVLLQRHAGQSTVAFGATVAGRPAELRGVEGQVGLFINTLPVIATPQPHQSVADYLQELQAANLALREFEHTPLYDVQRWAGQGSEALFDSILVFENFPVEQALDRAPAGLSLRMAANHEQTNYPLTLGVTLGERLALQFVYARSAFDAVAIASLEQQLRRVLLQMAEAPQQRLGELALLDAGQRREALADWQQPLQGLPGEGVAALFDRQAAATPDAVALVQGDAQLTYAELAARAEAIARGLRARGVGAESLVAIAAERSFALVAGLLGILKAGAGYLPLDPDYPAERLAYMLRDSRAAWLLHDVAAAARLAQLEGVERLALDDAGWQAQAPAGALPPVNGGQLAYVIYTSGSTGRPKGVAVSQAALAGHCLAAARAYKMEPADCVLQFASISFDAAAEQLFMPLLAGARVLLGAAGQWSAQRLADEVQRHGVSVLDLPPAYLQQQAQELLRSGRGIAVRACILGGEAWDASLPEQGALRARQWFNAYGPTEAVVTPLAWRCQLPLAASPAIGRALGARRVCILDAALQPCAAGMVGELYIGGECLARGYLGRAGQTAERFVADPFAGDGARLYRTGDLARYRADGQIEYLGRIDQQVKIRGFRIEVGEIESCLLAHPRVAEAAVLALDAASGPQLAAYLVAAGEAGDAWLAEIRQWAAQRLPAHMLPTAWQVLAGLPLNANGKLDRQALPRPDLAAGRTAGEAPQGALEQRVADIWAELLGVEGITRDEHFFELGGHSLSATRVISRLRQELGREVPLRNLFEQPTLAAFCAALQRLEAQAAPSLRPLPRDGELPLSHAQQRMWFLWQLEPDSAAYHLPSVLHIRGALDREALQGAFDWLVQRHESLRTRFEAVEGRAVQRVSPALPLPIASRDCAGLDDDALRQRVAEAIRQPFDLANGPLLRVCLLDRGGDDAVLVVVLHHIVSDGWSMQVMVDELLQAYAALRRGEQPGLAPLALHYADYAAWQRAWLDGGEGERQLAYWRQRLGAEQPLLELPADHPRPAQASGRGRRLELALPGELGKALQACARREGVTPFMLLLASFQVLLQRYSGQSDIRVGVPIANRNHAGTERLIGFFVNTQVLRSEIDGRRDVRSLLGQVREAALGAQAHQDLPFEQLVDALQPERSLSHSPLFQVLYNHQSDERQGTEVEGLRIGSFPWEGATAQFDLALDTWESPAGLGAALTYATDLFEPASIERMARHWQNLLRAMIDDPQRAVGELPMLDAGERELILQQWNATATEYPLQRGVHQLFEEQAERYPDAPALAFGEQRLSYAELNRRANQLAHLLKAHGVGPDCLVGIAVERSIEMVVGLMAILKAGGAYVPLDPEYPAERLAYMLEDSGVKLLLSQSHLDLPLAEGVQRIDLDQDGDWLEGYREANPAVVLDGENLAYVIYTSGSTGKPKGAGNRHRALTNRLCWMQEAYGLNAGDTVLQKTPFSFDVSVWEFFWPLMTGARLVVAAPGDHRDPAKLVEVINREGVTTLHFVPSMLQAFLQDAAVTSCSSLKRIICSGEALPVDAQQQVFAKLPQANLYNLYGPTEAAIDVTHWTCVEEGKDAVPIGKPIANLGCYILDDSLEPVPVGVLGELYLAGEGLARGYHQRPSLTAERFVASPFVAGARMYRTGDLARYRADGVIEYAGRIDHQVKLRGLRIELGEIEARLLEHELVRESAVLAVDGKQLVGYVVLDAEQDDWREILAAHLAASLPDYMVPAQWLALEQMPLSPNGKLDRKALPKPQQDPQQERVAPQNEMERRIAAIWAELLKLDEVGATDNFFALGGDSIVSIQAVSRARAAGIHFTPKELFQHQTVQALARVARSGAAAQADQGPVTGETPLLPFQRLFFEQAIPNRQHWNQSLLLQPRQALDAQALEAALQALVEHHDALRLRFTEVDGQWRAEHAGVTGEPLLWLAEAENSEVVETLCDEAQRSLDLARGPLIRALLVRLADGSQRLLLAIHHLVVDGVSWRILLEDLQRAYEQRLAGQAPQLPAKTSAFKAWAGRLAEYARGPALQVERQYWQDSLGGVEADLPCDNPAGSLSQRHAAHVQSRLSRPLTEALLKQAPATYRTQVNDLLLTALARVLWRWTGRRASLVQLEGHGREALFDDLDLSRSVGWFTSLFPVRLEPAEDLGESLKAIKEQLRGVPNKGLGHGLLRYLADPQSAAALAALPQARVTFNYLGQFDAQFDEAALLRPAAERAGAEVDADAPLDNWLSLNGRVYDGEFSLDWSFSREQFAQATLQRLAEDYERELAALVEHCLQPRQRTLTPSDVPLAGLAQAQLDALPAALATVEDLYPLSPMQQGMLFHSLYETDQTAYVNQLRMDLHGVDPQRLASAWQRALDLHPNLRAAFVFVDDQPLQAIPAAVELPLEMLDWRERADAPAALQALAQAQLQRGFALDEAPLLRLHLVRLGAEHYHCLFTHHHILLDGWSTARLLGEVLQAYAGETPQPAAGAYRDYIRWLGERDAAAAEAFWRQRLAPLQVPTRLASVLGAEAPAAEEGHGDHVLRLPQALVQALDGFARQQRVTLNSVLQAAWLLLLQRYTGQDCVAFGATVSGRPGELAGIEQQLGLFINTVPLIASPAPQCSVADWVAQVQDAASAAREWEHTPLYDIQRWSGHGGEALFDTLLVFENYPVAETLQRGLPGGLRAENVQAFDQTHYPLSIAALLEGELRLEFRYQRRLFGAARVAAIAGHLAQLLEAFVAAPEARLASLDMLGADERRLLLDTWNPCLPVADKRCVHQLIEEQARLRPQATALIFGDLQLSYAQLNARANRLAHHLRRLGAGPETLVGISLQRSVEMVVGLLATLKAGAAYVPLDPDYPAERLAFMVEESRIALLLTQSHLQGRLALPAGVPSLSLDTLALDAEPDGDLPNLSRPQHLAYVIYTSGSTGRPKGVAVEHGPLAMHCLAIGALYGMTPQDRELQFASINFDGAHERWLVPLIHGSALMPRDNEPWSVERSVEEIHRHGITIACFTPSYLQQMVDHVEQDGIGQLPIRSFTVGGEGTSRHTFERIQQVLAPERIINGYGPTETVVTPLIWRAYRGDGFSAQYMPIGQPVGERSAYILDEQLRPLPLGLVGELYVGGSGLARGYQGRAELTAERFVPDPFGQPGGRLYRTGDLARYREDGVVEYLGRVDHQVKIRGFRIELGEIEARLLEREEVGEALVMAVEGPTGAQLVGYLVAAPGRSEALDEEALKAALRETLPDYMVPAHLMQLAAMPLSPNGKVDRKALPRPALERAGGAGARPVTPLQRALAAIWAQLLQLPEVGLDDHFFELGGHSLLATQVVSRVRRELGLELPLRSLFEQPVLAAFAALAARAGADQAPPLQALPRSGDLPLSYAQQRQWFLWELDPQGCAYNMPLALELRGELDVARLGRAFSALVQRHESLRTRFVREDGEVRQRILDSQAPELAFHDLGELPEGEREGRAMAIFAAARAQPFDLEQGPLLRIDLVRLGTRRHRLGLVLHHIVSDAWSMRVMVAELSALYAAGGDARAAGLQPLPLQYADYAQWQRQWMDSGEGERQLAYWRACLGSQHPVLELPADRPRPAQRSQRGASLALQLPAALVSRLRALASAHDSTLFMLLLAAFQALLHRLSGQEEIRVGVPVANRTRQETEGLLGFFINTLVLRADFADDQAFPALLGQVRQRMLEAQAHQELPFEQLVEALQPERSLSHSPLFQVLFNHQGEAGPAGAALDGLQLEMLEGGAPGAQFDLLLDTAEHQGAIAATLVYSTDLFDAPSIERLARQWTCLLQALAEDPQRRVAELPLLDEAQRAARAAEGQGPRRDYPLQLCVHQLIEEQVRRTPEAEALYFAGERLSYAQANRRANQLARLLRQRGVGPEVLVGVCMQRSLEMPISLLAILKAGGAYVPLDPDYPAERLAYMLEDSGIGLLLTQAGLLPSLPPVAGVEALALEHLAHELAAQEDSDLENLCQGENLAYVIYTSGSTGRPKGAGNRHLALHNRLAWMQEAYGLGAGDSVLQKTPFSFDVSVWEFFWPLMTGARLVVARPGEHRDAQQLIETIREQGISTLHFVPSMLQAFLQHPHAGQCESLRRIICSGEALPLEAQQQVFARLPAAALYNLYGPTEAAIDVSHWTCRERAGHSVPIGQPIANLGCHVLDAELELAPGGVTGELYLGGTGLARGYHRRPALTAERFVPDPRGNGERLYRSGDLVRCGADGVLDYQGRIDHQVKIRGLRIELGEIEARLQQLPGIAEAVVLALDGRTGKQLVAYLVPDERRWLDDPQQAEAARQAVRQALRETLPEYMVPAHFCLLERMPLSPNGKLERKSLPAPNVQQTHRNHRAPESALEQELAEVWREVLQVDEVGLDDNFFDLGGHSLLASQVIARLQQQGRKVPLKWLFEAADLDAFARQVATLQSPAADADLGELEAFLDELENV</sequence>
<dbReference type="InterPro" id="IPR045851">
    <property type="entry name" value="AMP-bd_C_sf"/>
</dbReference>
<keyword evidence="5" id="KW-0436">Ligase</keyword>
<feature type="domain" description="Carrier" evidence="7">
    <location>
        <begin position="1012"/>
        <end position="1086"/>
    </location>
</feature>
<dbReference type="SUPFAM" id="SSF56801">
    <property type="entry name" value="Acetyl-CoA synthetase-like"/>
    <property type="match status" value="5"/>
</dbReference>
<dbReference type="InterPro" id="IPR023213">
    <property type="entry name" value="CAT-like_dom_sf"/>
</dbReference>
<dbReference type="GO" id="GO:0072330">
    <property type="term" value="P:monocarboxylic acid biosynthetic process"/>
    <property type="evidence" value="ECO:0007669"/>
    <property type="project" value="UniProtKB-ARBA"/>
</dbReference>
<dbReference type="Pfam" id="PF00668">
    <property type="entry name" value="Condensation"/>
    <property type="match status" value="7"/>
</dbReference>
<dbReference type="EMBL" id="CP015878">
    <property type="protein sequence ID" value="ANI15360.1"/>
    <property type="molecule type" value="Genomic_DNA"/>
</dbReference>
<dbReference type="InterPro" id="IPR025110">
    <property type="entry name" value="AMP-bd_C"/>
</dbReference>
<evidence type="ECO:0000313" key="9">
    <source>
        <dbReference type="Proteomes" id="UP000077748"/>
    </source>
</evidence>
<comment type="cofactor">
    <cofactor evidence="1">
        <name>pantetheine 4'-phosphate</name>
        <dbReference type="ChEBI" id="CHEBI:47942"/>
    </cofactor>
</comment>
<dbReference type="GO" id="GO:0031177">
    <property type="term" value="F:phosphopantetheine binding"/>
    <property type="evidence" value="ECO:0007669"/>
    <property type="project" value="InterPro"/>
</dbReference>
<dbReference type="Gene3D" id="3.30.300.30">
    <property type="match status" value="5"/>
</dbReference>
<dbReference type="SUPFAM" id="SSF52777">
    <property type="entry name" value="CoA-dependent acyltransferases"/>
    <property type="match status" value="14"/>
</dbReference>
<reference evidence="8 9" key="1">
    <citation type="submission" date="2016-05" db="EMBL/GenBank/DDBJ databases">
        <title>Genome Sequence of Pseudomonas citronellolis Strain SJTE-3, an Estrogens and Persistent Organic Pollutants degradation strain.</title>
        <authorList>
            <person name="Liang R."/>
        </authorList>
    </citation>
    <scope>NUCLEOTIDE SEQUENCE [LARGE SCALE GENOMIC DNA]</scope>
    <source>
        <strain evidence="8 9">SJTE-3</strain>
    </source>
</reference>
<dbReference type="Gene3D" id="3.40.50.980">
    <property type="match status" value="10"/>
</dbReference>
<dbReference type="FunFam" id="1.10.1200.10:FF:000005">
    <property type="entry name" value="Nonribosomal peptide synthetase 1"/>
    <property type="match status" value="3"/>
</dbReference>
<dbReference type="Gene3D" id="3.40.50.1820">
    <property type="entry name" value="alpha/beta hydrolase"/>
    <property type="match status" value="1"/>
</dbReference>
<accession>A0A1A9KE03</accession>
<protein>
    <recommendedName>
        <fullName evidence="7">Carrier domain-containing protein</fullName>
    </recommendedName>
</protein>
<keyword evidence="4" id="KW-0597">Phosphoprotein</keyword>
<comment type="similarity">
    <text evidence="2">Belongs to the ATP-dependent AMP-binding enzyme family.</text>
</comment>
<feature type="region of interest" description="Disordered" evidence="6">
    <location>
        <begin position="3518"/>
        <end position="3541"/>
    </location>
</feature>
<dbReference type="CDD" id="cd05930">
    <property type="entry name" value="A_NRPS"/>
    <property type="match status" value="2"/>
</dbReference>
<evidence type="ECO:0000256" key="4">
    <source>
        <dbReference type="ARBA" id="ARBA00022553"/>
    </source>
</evidence>
<dbReference type="Gene3D" id="1.10.1200.10">
    <property type="entry name" value="ACP-like"/>
    <property type="match status" value="4"/>
</dbReference>
<dbReference type="NCBIfam" id="NF004282">
    <property type="entry name" value="PRK05691.1"/>
    <property type="match status" value="10"/>
</dbReference>
<dbReference type="FunFam" id="1.10.1200.10:FF:000016">
    <property type="entry name" value="Non-ribosomal peptide synthase"/>
    <property type="match status" value="2"/>
</dbReference>
<dbReference type="CDD" id="cd17649">
    <property type="entry name" value="A_NRPS_PvdJ-like"/>
    <property type="match status" value="2"/>
</dbReference>
<dbReference type="CDD" id="cd19543">
    <property type="entry name" value="DCL_NRPS"/>
    <property type="match status" value="2"/>
</dbReference>
<dbReference type="Proteomes" id="UP000077748">
    <property type="component" value="Chromosome"/>
</dbReference>
<dbReference type="NCBIfam" id="TIGR01733">
    <property type="entry name" value="AA-adenyl-dom"/>
    <property type="match status" value="5"/>
</dbReference>
<proteinExistence type="inferred from homology"/>
<dbReference type="InterPro" id="IPR009081">
    <property type="entry name" value="PP-bd_ACP"/>
</dbReference>
<dbReference type="FunFam" id="3.30.300.30:FF:000010">
    <property type="entry name" value="Enterobactin synthetase component F"/>
    <property type="match status" value="4"/>
</dbReference>
<dbReference type="GO" id="GO:0016874">
    <property type="term" value="F:ligase activity"/>
    <property type="evidence" value="ECO:0007669"/>
    <property type="project" value="UniProtKB-KW"/>
</dbReference>
<dbReference type="CDD" id="cd17646">
    <property type="entry name" value="A_NRPS_AB3403-like"/>
    <property type="match status" value="1"/>
</dbReference>
<evidence type="ECO:0000256" key="3">
    <source>
        <dbReference type="ARBA" id="ARBA00022450"/>
    </source>
</evidence>
<dbReference type="SMART" id="SM00823">
    <property type="entry name" value="PKS_PP"/>
    <property type="match status" value="5"/>
</dbReference>